<dbReference type="EMBL" id="BMFJ01000001">
    <property type="protein sequence ID" value="GGE18561.1"/>
    <property type="molecule type" value="Genomic_DNA"/>
</dbReference>
<evidence type="ECO:0000313" key="1">
    <source>
        <dbReference type="EMBL" id="GGE18561.1"/>
    </source>
</evidence>
<keyword evidence="2" id="KW-1185">Reference proteome</keyword>
<organism evidence="1 2">
    <name type="scientific">Primorskyibacter flagellatus</name>
    <dbReference type="NCBI Taxonomy" id="1387277"/>
    <lineage>
        <taxon>Bacteria</taxon>
        <taxon>Pseudomonadati</taxon>
        <taxon>Pseudomonadota</taxon>
        <taxon>Alphaproteobacteria</taxon>
        <taxon>Rhodobacterales</taxon>
        <taxon>Roseobacteraceae</taxon>
        <taxon>Primorskyibacter</taxon>
    </lineage>
</organism>
<protein>
    <submittedName>
        <fullName evidence="1">Uncharacterized protein</fullName>
    </submittedName>
</protein>
<proteinExistence type="predicted"/>
<name>A0A916ZY78_9RHOB</name>
<sequence length="64" mass="6924">MCLSPEHLFAFISLLSPDLVSVDFDRVTVRAAIGEAVWVAEGDKFCTDAKKIDAAARLTPATRS</sequence>
<dbReference type="AlphaFoldDB" id="A0A916ZY78"/>
<evidence type="ECO:0000313" key="2">
    <source>
        <dbReference type="Proteomes" id="UP000612855"/>
    </source>
</evidence>
<gene>
    <name evidence="1" type="ORF">GCM10011360_04170</name>
</gene>
<reference evidence="2" key="1">
    <citation type="journal article" date="2019" name="Int. J. Syst. Evol. Microbiol.">
        <title>The Global Catalogue of Microorganisms (GCM) 10K type strain sequencing project: providing services to taxonomists for standard genome sequencing and annotation.</title>
        <authorList>
            <consortium name="The Broad Institute Genomics Platform"/>
            <consortium name="The Broad Institute Genome Sequencing Center for Infectious Disease"/>
            <person name="Wu L."/>
            <person name="Ma J."/>
        </authorList>
    </citation>
    <scope>NUCLEOTIDE SEQUENCE [LARGE SCALE GENOMIC DNA]</scope>
    <source>
        <strain evidence="2">CGMCC 1.12664</strain>
    </source>
</reference>
<dbReference type="RefSeq" id="WP_188475974.1">
    <property type="nucleotide sequence ID" value="NZ_BMFJ01000001.1"/>
</dbReference>
<dbReference type="Proteomes" id="UP000612855">
    <property type="component" value="Unassembled WGS sequence"/>
</dbReference>
<comment type="caution">
    <text evidence="1">The sequence shown here is derived from an EMBL/GenBank/DDBJ whole genome shotgun (WGS) entry which is preliminary data.</text>
</comment>
<accession>A0A916ZY78</accession>